<dbReference type="OrthoDB" id="9775140at2"/>
<dbReference type="Proteomes" id="UP000070433">
    <property type="component" value="Chromosome"/>
</dbReference>
<dbReference type="PANTHER" id="PTHR48084:SF5">
    <property type="entry name" value="BLR6744 PROTEIN"/>
    <property type="match status" value="1"/>
</dbReference>
<dbReference type="GO" id="GO:0045333">
    <property type="term" value="P:cellular respiration"/>
    <property type="evidence" value="ECO:0007669"/>
    <property type="project" value="UniProtKB-ARBA"/>
</dbReference>
<keyword evidence="4" id="KW-1185">Reference proteome</keyword>
<dbReference type="PANTHER" id="PTHR48084">
    <property type="entry name" value="2-OXOGLUTARATE OXIDOREDUCTASE SUBUNIT KORB-RELATED"/>
    <property type="match status" value="1"/>
</dbReference>
<dbReference type="InterPro" id="IPR029061">
    <property type="entry name" value="THDP-binding"/>
</dbReference>
<evidence type="ECO:0000256" key="1">
    <source>
        <dbReference type="ARBA" id="ARBA00023002"/>
    </source>
</evidence>
<dbReference type="EMBL" id="CP010951">
    <property type="protein sequence ID" value="AMO24859.1"/>
    <property type="molecule type" value="Genomic_DNA"/>
</dbReference>
<dbReference type="GO" id="GO:0030976">
    <property type="term" value="F:thiamine pyrophosphate binding"/>
    <property type="evidence" value="ECO:0007669"/>
    <property type="project" value="InterPro"/>
</dbReference>
<proteinExistence type="predicted"/>
<dbReference type="SUPFAM" id="SSF52518">
    <property type="entry name" value="Thiamin diphosphate-binding fold (THDP-binding)"/>
    <property type="match status" value="1"/>
</dbReference>
<dbReference type="InterPro" id="IPR051457">
    <property type="entry name" value="2-oxoacid:Fd_oxidoreductase"/>
</dbReference>
<accession>A0A127JY67</accession>
<evidence type="ECO:0000259" key="2">
    <source>
        <dbReference type="Pfam" id="PF02775"/>
    </source>
</evidence>
<dbReference type="GO" id="GO:0016625">
    <property type="term" value="F:oxidoreductase activity, acting on the aldehyde or oxo group of donors, iron-sulfur protein as acceptor"/>
    <property type="evidence" value="ECO:0007669"/>
    <property type="project" value="UniProtKB-ARBA"/>
</dbReference>
<protein>
    <submittedName>
        <fullName evidence="3">2-oxoglutarate ferredoxin oxidoreductase subunit beta</fullName>
    </submittedName>
</protein>
<evidence type="ECO:0000313" key="4">
    <source>
        <dbReference type="Proteomes" id="UP000070433"/>
    </source>
</evidence>
<name>A0A127JY67_9BURK</name>
<dbReference type="GO" id="GO:0044281">
    <property type="term" value="P:small molecule metabolic process"/>
    <property type="evidence" value="ECO:0007669"/>
    <property type="project" value="UniProtKB-ARBA"/>
</dbReference>
<dbReference type="InterPro" id="IPR011766">
    <property type="entry name" value="TPP_enzyme_TPP-bd"/>
</dbReference>
<dbReference type="AlphaFoldDB" id="A0A127JY67"/>
<dbReference type="Pfam" id="PF02775">
    <property type="entry name" value="TPP_enzyme_C"/>
    <property type="match status" value="1"/>
</dbReference>
<dbReference type="Gene3D" id="3.40.50.970">
    <property type="match status" value="1"/>
</dbReference>
<feature type="domain" description="Thiamine pyrophosphate enzyme TPP-binding" evidence="2">
    <location>
        <begin position="66"/>
        <end position="214"/>
    </location>
</feature>
<dbReference type="CDD" id="cd03375">
    <property type="entry name" value="TPP_OGFOR"/>
    <property type="match status" value="1"/>
</dbReference>
<reference evidence="3 4" key="1">
    <citation type="journal article" date="2014" name="Int. J. Syst. Evol. Microbiol.">
        <title>Ramlibacter solisilvae sp. nov., isolated from forest soil, and emended description of the genus Ramlibacter.</title>
        <authorList>
            <person name="Lee H.J."/>
            <person name="Lee S.H."/>
            <person name="Lee S.S."/>
            <person name="Lee J.S."/>
            <person name="Kim Y."/>
            <person name="Kim S.C."/>
            <person name="Jeon C.O."/>
        </authorList>
    </citation>
    <scope>NUCLEOTIDE SEQUENCE [LARGE SCALE GENOMIC DNA]</scope>
    <source>
        <strain evidence="3 4">5-10</strain>
    </source>
</reference>
<dbReference type="PATRIC" id="fig|94132.3.peg.4280"/>
<gene>
    <name evidence="3" type="ORF">UC35_20985</name>
</gene>
<evidence type="ECO:0000313" key="3">
    <source>
        <dbReference type="EMBL" id="AMO24859.1"/>
    </source>
</evidence>
<sequence>MTYIAKPRLRHPTLETNKVGYTRRDYEGKISTLCAGCGHDSISAAIIQACWELDIEPHRVAKLSGIGCSSKTPDYFLGASHGFNTVHGRMPSVLTGANLANRDLLYLGVSGDGDSASIGLGQFAHAMRRGVRMAYIVENNGVYGLTKGQFSATADQGSKSKKGAINSDSAVDLVGMALQLGATYVGRAFSGNKAQLVPLIKGAITHGGAAFIDVISPCVAFNNHPGSTKSYDYVREHNEAVSRIDFISSRSEITAEYAPGEVVDVRQHDGSLLRLRSLHRSYDPTNRHAAMIYMQEHQARGEVVTGLLYVDPLATDLHTALNTSEQPLNAMDATQLCPGAGVLEKLNASLR</sequence>
<organism evidence="3 4">
    <name type="scientific">Ramlibacter tataouinensis</name>
    <dbReference type="NCBI Taxonomy" id="94132"/>
    <lineage>
        <taxon>Bacteria</taxon>
        <taxon>Pseudomonadati</taxon>
        <taxon>Pseudomonadota</taxon>
        <taxon>Betaproteobacteria</taxon>
        <taxon>Burkholderiales</taxon>
        <taxon>Comamonadaceae</taxon>
        <taxon>Ramlibacter</taxon>
    </lineage>
</organism>
<dbReference type="RefSeq" id="WP_061503168.1">
    <property type="nucleotide sequence ID" value="NZ_CP010951.1"/>
</dbReference>
<keyword evidence="1" id="KW-0560">Oxidoreductase</keyword>